<keyword evidence="2" id="KW-0678">Repressor</keyword>
<dbReference type="InParanoid" id="K0KRD4"/>
<keyword evidence="4" id="KW-0520">NAD</keyword>
<dbReference type="InterPro" id="IPR026590">
    <property type="entry name" value="Ssirtuin_cat_dom"/>
</dbReference>
<reference evidence="7 8" key="1">
    <citation type="journal article" date="2012" name="Eukaryot. Cell">
        <title>Draft genome sequence of Wickerhamomyces ciferrii NRRL Y-1031 F-60-10.</title>
        <authorList>
            <person name="Schneider J."/>
            <person name="Andrea H."/>
            <person name="Blom J."/>
            <person name="Jaenicke S."/>
            <person name="Ruckert C."/>
            <person name="Schorsch C."/>
            <person name="Szczepanowski R."/>
            <person name="Farwick M."/>
            <person name="Goesmann A."/>
            <person name="Puhler A."/>
            <person name="Schaffer S."/>
            <person name="Tauch A."/>
            <person name="Kohler T."/>
            <person name="Brinkrolf K."/>
        </authorList>
    </citation>
    <scope>NUCLEOTIDE SEQUENCE [LARGE SCALE GENOMIC DNA]</scope>
    <source>
        <strain evidence="8">ATCC 14091 / BCRC 22168 / CBS 111 / JCM 3599 / NBRC 0793 / NRRL Y-1031 F-60-10</strain>
    </source>
</reference>
<feature type="active site" description="Proton acceptor" evidence="5">
    <location>
        <position position="162"/>
    </location>
</feature>
<dbReference type="InterPro" id="IPR003000">
    <property type="entry name" value="Sirtuin"/>
</dbReference>
<keyword evidence="8" id="KW-1185">Reference proteome</keyword>
<dbReference type="InterPro" id="IPR026591">
    <property type="entry name" value="Sirtuin_cat_small_dom_sf"/>
</dbReference>
<dbReference type="PANTHER" id="PTHR11085">
    <property type="entry name" value="NAD-DEPENDENT PROTEIN DEACYLASE SIRTUIN-5, MITOCHONDRIAL-RELATED"/>
    <property type="match status" value="1"/>
</dbReference>
<keyword evidence="5" id="KW-0862">Zinc</keyword>
<evidence type="ECO:0000256" key="4">
    <source>
        <dbReference type="ARBA" id="ARBA00023027"/>
    </source>
</evidence>
<evidence type="ECO:0000259" key="6">
    <source>
        <dbReference type="PROSITE" id="PS50305"/>
    </source>
</evidence>
<dbReference type="PROSITE" id="PS50305">
    <property type="entry name" value="SIRTUIN"/>
    <property type="match status" value="1"/>
</dbReference>
<dbReference type="GO" id="GO:0070403">
    <property type="term" value="F:NAD+ binding"/>
    <property type="evidence" value="ECO:0007669"/>
    <property type="project" value="InterPro"/>
</dbReference>
<comment type="caution">
    <text evidence="7">The sequence shown here is derived from an EMBL/GenBank/DDBJ whole genome shotgun (WGS) entry which is preliminary data.</text>
</comment>
<dbReference type="Proteomes" id="UP000009328">
    <property type="component" value="Unassembled WGS sequence"/>
</dbReference>
<feature type="binding site" evidence="5">
    <location>
        <position position="195"/>
    </location>
    <ligand>
        <name>Zn(2+)</name>
        <dbReference type="ChEBI" id="CHEBI:29105"/>
    </ligand>
</feature>
<dbReference type="AlphaFoldDB" id="K0KRD4"/>
<organism evidence="7 8">
    <name type="scientific">Wickerhamomyces ciferrii (strain ATCC 14091 / BCRC 22168 / CBS 111 / JCM 3599 / NBRC 0793 / NRRL Y-1031 F-60-10)</name>
    <name type="common">Yeast</name>
    <name type="synonym">Pichia ciferrii</name>
    <dbReference type="NCBI Taxonomy" id="1206466"/>
    <lineage>
        <taxon>Eukaryota</taxon>
        <taxon>Fungi</taxon>
        <taxon>Dikarya</taxon>
        <taxon>Ascomycota</taxon>
        <taxon>Saccharomycotina</taxon>
        <taxon>Saccharomycetes</taxon>
        <taxon>Phaffomycetales</taxon>
        <taxon>Wickerhamomycetaceae</taxon>
        <taxon>Wickerhamomyces</taxon>
    </lineage>
</organism>
<name>K0KRD4_WICCF</name>
<dbReference type="PANTHER" id="PTHR11085:SF8">
    <property type="entry name" value="NAD-DEPENDENT HISTONE DEACETYLASE HST3"/>
    <property type="match status" value="1"/>
</dbReference>
<dbReference type="GO" id="GO:0017136">
    <property type="term" value="F:histone deacetylase activity, NAD-dependent"/>
    <property type="evidence" value="ECO:0007669"/>
    <property type="project" value="TreeGrafter"/>
</dbReference>
<evidence type="ECO:0000256" key="2">
    <source>
        <dbReference type="ARBA" id="ARBA00022491"/>
    </source>
</evidence>
<dbReference type="HOGENOM" id="CLU_021544_4_0_1"/>
<dbReference type="EMBL" id="CAIF01000148">
    <property type="protein sequence ID" value="CCH44632.1"/>
    <property type="molecule type" value="Genomic_DNA"/>
</dbReference>
<dbReference type="GO" id="GO:0046872">
    <property type="term" value="F:metal ion binding"/>
    <property type="evidence" value="ECO:0007669"/>
    <property type="project" value="UniProtKB-KW"/>
</dbReference>
<feature type="binding site" evidence="5">
    <location>
        <position position="198"/>
    </location>
    <ligand>
        <name>Zn(2+)</name>
        <dbReference type="ChEBI" id="CHEBI:29105"/>
    </ligand>
</feature>
<dbReference type="InterPro" id="IPR029035">
    <property type="entry name" value="DHS-like_NAD/FAD-binding_dom"/>
</dbReference>
<dbReference type="STRING" id="1206466.K0KRD4"/>
<sequence length="424" mass="48777">MTSIRNNESSTKILNLHHDNLDDIYTQIINCKKIIMLTGAGISCNAGIPDFRSINGLYNLIPNSSSSIKGKDLFDISLFNSINTITDFAKFMSNLYLETQKAKPTKTHKFIEKINNQKKLIRCYTQNIDGLESQLGLSLDFNEHNDSTHLKTWKKLNVIQLHGDLNSLICTACFEKLNWSMEYIQQMQMGELPECPQCIHKTNLRISQGKRNTGIQGRLRPNIVLYGENHPFSDIITTGLNSDLKTKPDLFIIMGTSLKVHGVKNLVKSMSSIIHQRGGKILLINKDFISGWNNIIDYQILNDCDEFIENFENFEKIYKTSQFKTPPSTPKRKTRIIDLLNTPSPQKKRKLTIYNDNDDDTKLKQRNILISPEESPNKKSPRIPLKNFDYNIDNKNKIKNLPPLHDFSDLRRSPRIKRIQNLLN</sequence>
<gene>
    <name evidence="7" type="ORF">BN7_4201</name>
</gene>
<dbReference type="InterPro" id="IPR050134">
    <property type="entry name" value="NAD-dep_sirtuin_deacylases"/>
</dbReference>
<evidence type="ECO:0000313" key="7">
    <source>
        <dbReference type="EMBL" id="CCH44632.1"/>
    </source>
</evidence>
<dbReference type="Pfam" id="PF02146">
    <property type="entry name" value="SIR2"/>
    <property type="match status" value="1"/>
</dbReference>
<dbReference type="GO" id="GO:0016787">
    <property type="term" value="F:hydrolase activity"/>
    <property type="evidence" value="ECO:0007669"/>
    <property type="project" value="UniProtKB-KW"/>
</dbReference>
<evidence type="ECO:0000256" key="1">
    <source>
        <dbReference type="ARBA" id="ARBA00006924"/>
    </source>
</evidence>
<feature type="binding site" evidence="5">
    <location>
        <position position="173"/>
    </location>
    <ligand>
        <name>Zn(2+)</name>
        <dbReference type="ChEBI" id="CHEBI:29105"/>
    </ligand>
</feature>
<dbReference type="Gene3D" id="3.30.1600.10">
    <property type="entry name" value="SIR2/SIRT2 'Small Domain"/>
    <property type="match status" value="1"/>
</dbReference>
<keyword evidence="7" id="KW-0378">Hydrolase</keyword>
<dbReference type="SUPFAM" id="SSF52467">
    <property type="entry name" value="DHS-like NAD/FAD-binding domain"/>
    <property type="match status" value="1"/>
</dbReference>
<evidence type="ECO:0000313" key="8">
    <source>
        <dbReference type="Proteomes" id="UP000009328"/>
    </source>
</evidence>
<dbReference type="Gene3D" id="3.40.50.1220">
    <property type="entry name" value="TPP-binding domain"/>
    <property type="match status" value="1"/>
</dbReference>
<keyword evidence="3" id="KW-0808">Transferase</keyword>
<proteinExistence type="inferred from homology"/>
<dbReference type="GO" id="GO:0005634">
    <property type="term" value="C:nucleus"/>
    <property type="evidence" value="ECO:0007669"/>
    <property type="project" value="TreeGrafter"/>
</dbReference>
<comment type="similarity">
    <text evidence="1">Belongs to the sirtuin family. Class I subfamily.</text>
</comment>
<dbReference type="EC" id="3.5.1.-" evidence="7"/>
<keyword evidence="5" id="KW-0479">Metal-binding</keyword>
<feature type="binding site" evidence="5">
    <location>
        <position position="170"/>
    </location>
    <ligand>
        <name>Zn(2+)</name>
        <dbReference type="ChEBI" id="CHEBI:29105"/>
    </ligand>
</feature>
<feature type="domain" description="Deacetylase sirtuin-type" evidence="6">
    <location>
        <begin position="14"/>
        <end position="320"/>
    </location>
</feature>
<protein>
    <submittedName>
        <fullName evidence="7">NAD-dependent histone deacetylase HST3</fullName>
        <ecNumber evidence="7">3.5.1.-</ecNumber>
    </submittedName>
</protein>
<evidence type="ECO:0000256" key="5">
    <source>
        <dbReference type="PROSITE-ProRule" id="PRU00236"/>
    </source>
</evidence>
<evidence type="ECO:0000256" key="3">
    <source>
        <dbReference type="ARBA" id="ARBA00022679"/>
    </source>
</evidence>
<dbReference type="eggNOG" id="KOG2684">
    <property type="taxonomic scope" value="Eukaryota"/>
</dbReference>
<dbReference type="FunCoup" id="K0KRD4">
    <property type="interactions" value="89"/>
</dbReference>
<accession>K0KRD4</accession>